<feature type="region of interest" description="Disordered" evidence="4">
    <location>
        <begin position="206"/>
        <end position="235"/>
    </location>
</feature>
<evidence type="ECO:0000313" key="6">
    <source>
        <dbReference type="EMBL" id="OBA27376.1"/>
    </source>
</evidence>
<comment type="caution">
    <text evidence="6">The sequence shown here is derived from an EMBL/GenBank/DDBJ whole genome shotgun (WGS) entry which is preliminary data.</text>
</comment>
<feature type="domain" description="BCNT-C" evidence="5">
    <location>
        <begin position="237"/>
        <end position="306"/>
    </location>
</feature>
<dbReference type="OrthoDB" id="445677at2759"/>
<reference evidence="7" key="1">
    <citation type="journal article" date="2016" name="Proc. Natl. Acad. Sci. U.S.A.">
        <title>Comparative genomics of biotechnologically important yeasts.</title>
        <authorList>
            <person name="Riley R."/>
            <person name="Haridas S."/>
            <person name="Wolfe K.H."/>
            <person name="Lopes M.R."/>
            <person name="Hittinger C.T."/>
            <person name="Goeker M."/>
            <person name="Salamov A.A."/>
            <person name="Wisecaver J.H."/>
            <person name="Long T.M."/>
            <person name="Calvey C.H."/>
            <person name="Aerts A.L."/>
            <person name="Barry K.W."/>
            <person name="Choi C."/>
            <person name="Clum A."/>
            <person name="Coughlan A.Y."/>
            <person name="Deshpande S."/>
            <person name="Douglass A.P."/>
            <person name="Hanson S.J."/>
            <person name="Klenk H.-P."/>
            <person name="LaButti K.M."/>
            <person name="Lapidus A."/>
            <person name="Lindquist E.A."/>
            <person name="Lipzen A.M."/>
            <person name="Meier-Kolthoff J.P."/>
            <person name="Ohm R.A."/>
            <person name="Otillar R.P."/>
            <person name="Pangilinan J.L."/>
            <person name="Peng Y."/>
            <person name="Rokas A."/>
            <person name="Rosa C.A."/>
            <person name="Scheuner C."/>
            <person name="Sibirny A.A."/>
            <person name="Slot J.C."/>
            <person name="Stielow J.B."/>
            <person name="Sun H."/>
            <person name="Kurtzman C.P."/>
            <person name="Blackwell M."/>
            <person name="Grigoriev I.V."/>
            <person name="Jeffries T.W."/>
        </authorList>
    </citation>
    <scope>NUCLEOTIDE SEQUENCE [LARGE SCALE GENOMIC DNA]</scope>
    <source>
        <strain evidence="7">NRRL Y-1626</strain>
    </source>
</reference>
<dbReference type="GO" id="GO:0000812">
    <property type="term" value="C:Swr1 complex"/>
    <property type="evidence" value="ECO:0007669"/>
    <property type="project" value="TreeGrafter"/>
</dbReference>
<gene>
    <name evidence="6" type="ORF">HANVADRAFT_55804</name>
</gene>
<proteinExistence type="inferred from homology"/>
<evidence type="ECO:0000256" key="3">
    <source>
        <dbReference type="ARBA" id="ARBA00025222"/>
    </source>
</evidence>
<evidence type="ECO:0000256" key="2">
    <source>
        <dbReference type="ARBA" id="ARBA00019138"/>
    </source>
</evidence>
<evidence type="ECO:0000259" key="5">
    <source>
        <dbReference type="PROSITE" id="PS51279"/>
    </source>
</evidence>
<dbReference type="AlphaFoldDB" id="A0A1B7TF57"/>
<sequence length="306" mass="35136">MSSDSDKDNSYNSDDDQDYNPEIVLLNKKNKKCISPSDDELSSSSSSSSISEIANDTSVKTFVRTRRQRQNDLAKEQELQQLNKYGNILLQTDESNNKEQDLKIDTIFNKLNDITKKIYKRTPINSKIDILNNISATKLENILLQSQNNNLNGETQVEMITIKRIYKFAGKIVTEDLVVPKDSAMGQEYLQSLKFNDNENKNKTLIEEKKESNKKEEEEEEAAAKKDDKNSGLRRPLKRKSILNDIINGNNSKYTKISTLDKSKIDWANYVDSQRDMKETLESGWKGQKGGYLERKKFIEARDLAK</sequence>
<feature type="compositionally biased region" description="Low complexity" evidence="4">
    <location>
        <begin position="42"/>
        <end position="52"/>
    </location>
</feature>
<feature type="compositionally biased region" description="Basic and acidic residues" evidence="4">
    <location>
        <begin position="206"/>
        <end position="231"/>
    </location>
</feature>
<comment type="function">
    <text evidence="3">Component of the SWR1 complex which mediates the ATP-dependent exchange of histone H2A for the H2A variant HZT1 leading to transcriptional regulation of selected genes by chromatin remodeling. Involved in chromosome stability.</text>
</comment>
<accession>A0A1B7TF57</accession>
<comment type="similarity">
    <text evidence="1">Belongs to the SWC5 family.</text>
</comment>
<evidence type="ECO:0000256" key="1">
    <source>
        <dbReference type="ARBA" id="ARBA00010465"/>
    </source>
</evidence>
<dbReference type="InterPro" id="IPR027124">
    <property type="entry name" value="Swc5/CFDP1/2"/>
</dbReference>
<dbReference type="EMBL" id="LXPE01000009">
    <property type="protein sequence ID" value="OBA27376.1"/>
    <property type="molecule type" value="Genomic_DNA"/>
</dbReference>
<evidence type="ECO:0000313" key="7">
    <source>
        <dbReference type="Proteomes" id="UP000092321"/>
    </source>
</evidence>
<name>A0A1B7TF57_9ASCO</name>
<dbReference type="Pfam" id="PF07572">
    <property type="entry name" value="BCNT"/>
    <property type="match status" value="1"/>
</dbReference>
<feature type="region of interest" description="Disordered" evidence="4">
    <location>
        <begin position="1"/>
        <end position="52"/>
    </location>
</feature>
<protein>
    <recommendedName>
        <fullName evidence="2">SWR1-complex protein 5</fullName>
    </recommendedName>
</protein>
<dbReference type="PROSITE" id="PS51279">
    <property type="entry name" value="BCNT_C"/>
    <property type="match status" value="1"/>
</dbReference>
<organism evidence="6 7">
    <name type="scientific">Hanseniaspora valbyensis NRRL Y-1626</name>
    <dbReference type="NCBI Taxonomy" id="766949"/>
    <lineage>
        <taxon>Eukaryota</taxon>
        <taxon>Fungi</taxon>
        <taxon>Dikarya</taxon>
        <taxon>Ascomycota</taxon>
        <taxon>Saccharomycotina</taxon>
        <taxon>Saccharomycetes</taxon>
        <taxon>Saccharomycodales</taxon>
        <taxon>Saccharomycodaceae</taxon>
        <taxon>Hanseniaspora</taxon>
    </lineage>
</organism>
<dbReference type="PANTHER" id="PTHR48407:SF1">
    <property type="entry name" value="CRANIOFACIAL DEVELOPMENT PROTEIN 1"/>
    <property type="match status" value="1"/>
</dbReference>
<keyword evidence="7" id="KW-1185">Reference proteome</keyword>
<dbReference type="PANTHER" id="PTHR48407">
    <property type="entry name" value="CRANIOFACIAL DEVELOPMENT PROTEIN 1"/>
    <property type="match status" value="1"/>
</dbReference>
<dbReference type="Proteomes" id="UP000092321">
    <property type="component" value="Unassembled WGS sequence"/>
</dbReference>
<evidence type="ECO:0000256" key="4">
    <source>
        <dbReference type="SAM" id="MobiDB-lite"/>
    </source>
</evidence>
<dbReference type="InterPro" id="IPR011421">
    <property type="entry name" value="BCNT-C"/>
</dbReference>